<dbReference type="InterPro" id="IPR043926">
    <property type="entry name" value="ABCG_dom"/>
</dbReference>
<evidence type="ECO:0000313" key="13">
    <source>
        <dbReference type="Proteomes" id="UP001479436"/>
    </source>
</evidence>
<name>A0ABR2W0S4_9FUNG</name>
<keyword evidence="13" id="KW-1185">Reference proteome</keyword>
<accession>A0ABR2W0S4</accession>
<dbReference type="Proteomes" id="UP001479436">
    <property type="component" value="Unassembled WGS sequence"/>
</dbReference>
<comment type="subcellular location">
    <subcellularLocation>
        <location evidence="1">Membrane</location>
        <topology evidence="1">Multi-pass membrane protein</topology>
    </subcellularLocation>
</comment>
<feature type="transmembrane region" description="Helical" evidence="10">
    <location>
        <begin position="661"/>
        <end position="682"/>
    </location>
</feature>
<dbReference type="GO" id="GO:0005524">
    <property type="term" value="F:ATP binding"/>
    <property type="evidence" value="ECO:0007669"/>
    <property type="project" value="UniProtKB-KW"/>
</dbReference>
<evidence type="ECO:0000256" key="2">
    <source>
        <dbReference type="ARBA" id="ARBA00006012"/>
    </source>
</evidence>
<dbReference type="InterPro" id="IPR003439">
    <property type="entry name" value="ABC_transporter-like_ATP-bd"/>
</dbReference>
<dbReference type="Pfam" id="PF19055">
    <property type="entry name" value="ABC2_membrane_7"/>
    <property type="match status" value="1"/>
</dbReference>
<feature type="transmembrane region" description="Helical" evidence="10">
    <location>
        <begin position="1284"/>
        <end position="1304"/>
    </location>
</feature>
<proteinExistence type="inferred from homology"/>
<organism evidence="12 13">
    <name type="scientific">Basidiobolus ranarum</name>
    <dbReference type="NCBI Taxonomy" id="34480"/>
    <lineage>
        <taxon>Eukaryota</taxon>
        <taxon>Fungi</taxon>
        <taxon>Fungi incertae sedis</taxon>
        <taxon>Zoopagomycota</taxon>
        <taxon>Entomophthoromycotina</taxon>
        <taxon>Basidiobolomycetes</taxon>
        <taxon>Basidiobolales</taxon>
        <taxon>Basidiobolaceae</taxon>
        <taxon>Basidiobolus</taxon>
    </lineage>
</organism>
<dbReference type="PROSITE" id="PS00211">
    <property type="entry name" value="ABC_TRANSPORTER_1"/>
    <property type="match status" value="1"/>
</dbReference>
<feature type="transmembrane region" description="Helical" evidence="10">
    <location>
        <begin position="1316"/>
        <end position="1336"/>
    </location>
</feature>
<feature type="domain" description="ABC transporter" evidence="11">
    <location>
        <begin position="149"/>
        <end position="409"/>
    </location>
</feature>
<feature type="transmembrane region" description="Helical" evidence="10">
    <location>
        <begin position="595"/>
        <end position="619"/>
    </location>
</feature>
<evidence type="ECO:0000256" key="6">
    <source>
        <dbReference type="ARBA" id="ARBA00022840"/>
    </source>
</evidence>
<evidence type="ECO:0000256" key="9">
    <source>
        <dbReference type="SAM" id="MobiDB-lite"/>
    </source>
</evidence>
<feature type="transmembrane region" description="Helical" evidence="10">
    <location>
        <begin position="1437"/>
        <end position="1456"/>
    </location>
</feature>
<evidence type="ECO:0000256" key="1">
    <source>
        <dbReference type="ARBA" id="ARBA00004141"/>
    </source>
</evidence>
<evidence type="ECO:0000259" key="11">
    <source>
        <dbReference type="PROSITE" id="PS50893"/>
    </source>
</evidence>
<dbReference type="InterPro" id="IPR003593">
    <property type="entry name" value="AAA+_ATPase"/>
</dbReference>
<comment type="caution">
    <text evidence="12">The sequence shown here is derived from an EMBL/GenBank/DDBJ whole genome shotgun (WGS) entry which is preliminary data.</text>
</comment>
<keyword evidence="5" id="KW-0547">Nucleotide-binding</keyword>
<feature type="domain" description="ABC transporter" evidence="11">
    <location>
        <begin position="833"/>
        <end position="1085"/>
    </location>
</feature>
<feature type="transmembrane region" description="Helical" evidence="10">
    <location>
        <begin position="631"/>
        <end position="649"/>
    </location>
</feature>
<dbReference type="InterPro" id="IPR027417">
    <property type="entry name" value="P-loop_NTPase"/>
</dbReference>
<feature type="compositionally biased region" description="Polar residues" evidence="9">
    <location>
        <begin position="1"/>
        <end position="18"/>
    </location>
</feature>
<dbReference type="EMBL" id="JASJQH010007257">
    <property type="protein sequence ID" value="KAK9711754.1"/>
    <property type="molecule type" value="Genomic_DNA"/>
</dbReference>
<feature type="transmembrane region" description="Helical" evidence="10">
    <location>
        <begin position="553"/>
        <end position="575"/>
    </location>
</feature>
<evidence type="ECO:0000256" key="7">
    <source>
        <dbReference type="ARBA" id="ARBA00022989"/>
    </source>
</evidence>
<feature type="transmembrane region" description="Helical" evidence="10">
    <location>
        <begin position="689"/>
        <end position="707"/>
    </location>
</feature>
<sequence>MSEDSSTNNRGSRDSSVTVLGDDHEKMQGNTLTKTQVHLQTENQAGDWGEGEPSIDISNATGEYEDLRRELSRISTIHRRNTVASSDTALEEGPQGDGFDLNDFLQEKSIENKNADIKEKCIGLTFKHLTVIGDKVGRVYMPDCLTPLKKLGNLFNPAKWCQKQEPNNDDEGRVILHDIDGFCKDGEMLFVLGRPGAGCSTLLRVLSNERKQYRKIEGEVSYGGISAEEFSKKYTGEVAYNPEDDFHFATLTVRETMNFALKCKTPGKRLPDETKKSFVRDVRDTLLKMFGLSHTLDTLVGNEYVRGVSGGERKRLSIAEQMTARAAINMWDGSTKGLDASSALSYVKSLRIMTNIMHKATLVTTYQASESIYQEFDKVMVLDQGRCVYFGPASEARRYFINLGFQDVPRQTTSDYLTAITDPHERKITPGMEDRVPQTAEEMEQAYKKSDIYHRMIQERDEYEEYLNCNSPEKDFRKHVEESKQNHVPRKSPYTTSFPQQVKALTVRQFQLTLGDKASLISRYASIMIKAAIVGTAFLLLPTDNVSGAFTRGGVLFFSLLFNSLVAQAEIPNSMSGRSILYKHKSFAFYYPSAYYIAQMAADIPFTMIQIVLFSCILYWSAGLQAEAGKFFNFMFILVLCSFSLTAYFRMFASFSPNFDVASRTSGIVLMAYILYCGYLIPQNQMHGWFVWIYWINPLAYGFKALMSNEFKGLRFTCSGIDLVPSGPNYNNINYQTCSLVGSRPGTNYVDGPDYLIKSFGYNTDDMWKDTVTVICWWILFSILSMIAMECKQFGKGGFTLNMYKPTKEPIQKKDQSEMSESRVNIEEKSGDVKLEGITFTWHNVDYVVPAKGFPDGKQLLNKIDGWVKPGYMTALMGASGAGKTTLLDVLAQRKSIGKVTGDILVDQRPIGVDFQRTTGYCEQMDVHNPAVTVRESLQFSAYLRQPAEIPKGEKDAYVEEIIRLLEMEDIADAVIGDVETGVGISVEQRKRLTIGVELVAKPKLLFLDEPTSGLDAQAAFNIIRFMRKLADQGQAVLCTIHQPSAVLFDFFDHLLLLARGGKTVYFGELGPDSKEILDYFSRNGAPVCGSEANPAEYILDVVNDKRALDWPTIWSESPERRQVQITLDQIQSKQLTVEEKKNQHEFATSFGTQFSVVGRRMLLSWWRNPTYNLGRHMFCIVFSLLLGFSFYRMGHSQKELQSRIFALFQSSVMGTIFMNLSQPRFIEERNVYNREHSSKMYGWKPFWLSIMLTEIPFISVTITCFWLLYYYICGFNQSSSHAIYSWLMYLIFAYFCISLGQTIASFSSSKQMAALLNPFFFSMLNLFCGVVVPYSSMPGFWKAWMYWLDPFHYWIEGLVTNELHNLKVYCTGDEYLLFNPPSGQTCVQYAGEFLTKAAGYLHNPEATSACQYCPMSRGDDFYTPLGWSYSHRWRNFGFLCMFWIFNVVVTGVIIAKFRSNSR</sequence>
<dbReference type="InterPro" id="IPR034001">
    <property type="entry name" value="ABCG_PDR_1"/>
</dbReference>
<dbReference type="CDD" id="cd03232">
    <property type="entry name" value="ABCG_PDR_domain2"/>
    <property type="match status" value="1"/>
</dbReference>
<evidence type="ECO:0000256" key="5">
    <source>
        <dbReference type="ARBA" id="ARBA00022741"/>
    </source>
</evidence>
<evidence type="ECO:0000256" key="8">
    <source>
        <dbReference type="ARBA" id="ARBA00023136"/>
    </source>
</evidence>
<dbReference type="PANTHER" id="PTHR19241">
    <property type="entry name" value="ATP-BINDING CASSETTE TRANSPORTER"/>
    <property type="match status" value="1"/>
</dbReference>
<protein>
    <submittedName>
        <fullName evidence="12">ATP-binding cassette transporter snq2</fullName>
    </submittedName>
</protein>
<evidence type="ECO:0000256" key="4">
    <source>
        <dbReference type="ARBA" id="ARBA00022692"/>
    </source>
</evidence>
<dbReference type="SMART" id="SM00382">
    <property type="entry name" value="AAA"/>
    <property type="match status" value="2"/>
</dbReference>
<feature type="transmembrane region" description="Helical" evidence="10">
    <location>
        <begin position="1247"/>
        <end position="1272"/>
    </location>
</feature>
<keyword evidence="6 12" id="KW-0067">ATP-binding</keyword>
<dbReference type="InterPro" id="IPR034003">
    <property type="entry name" value="ABCG_PDR_2"/>
</dbReference>
<keyword evidence="4 10" id="KW-0812">Transmembrane</keyword>
<keyword evidence="7 10" id="KW-1133">Transmembrane helix</keyword>
<evidence type="ECO:0000256" key="3">
    <source>
        <dbReference type="ARBA" id="ARBA00022448"/>
    </source>
</evidence>
<comment type="similarity">
    <text evidence="2">Belongs to the ABC transporter superfamily. ABCG family. PDR (TC 3.A.1.205) subfamily.</text>
</comment>
<dbReference type="SUPFAM" id="SSF52540">
    <property type="entry name" value="P-loop containing nucleoside triphosphate hydrolases"/>
    <property type="match status" value="2"/>
</dbReference>
<keyword evidence="8 10" id="KW-0472">Membrane</keyword>
<dbReference type="PROSITE" id="PS50893">
    <property type="entry name" value="ABC_TRANSPORTER_2"/>
    <property type="match status" value="2"/>
</dbReference>
<evidence type="ECO:0000313" key="12">
    <source>
        <dbReference type="EMBL" id="KAK9711754.1"/>
    </source>
</evidence>
<reference evidence="12 13" key="1">
    <citation type="submission" date="2023-04" db="EMBL/GenBank/DDBJ databases">
        <title>Genome of Basidiobolus ranarum AG-B5.</title>
        <authorList>
            <person name="Stajich J.E."/>
            <person name="Carter-House D."/>
            <person name="Gryganskyi A."/>
        </authorList>
    </citation>
    <scope>NUCLEOTIDE SEQUENCE [LARGE SCALE GENOMIC DNA]</scope>
    <source>
        <strain evidence="12 13">AG-B5</strain>
    </source>
</reference>
<dbReference type="InterPro" id="IPR017871">
    <property type="entry name" value="ABC_transporter-like_CS"/>
</dbReference>
<dbReference type="Pfam" id="PF00005">
    <property type="entry name" value="ABC_tran"/>
    <property type="match status" value="2"/>
</dbReference>
<feature type="transmembrane region" description="Helical" evidence="10">
    <location>
        <begin position="771"/>
        <end position="789"/>
    </location>
</feature>
<feature type="transmembrane region" description="Helical" evidence="10">
    <location>
        <begin position="1174"/>
        <end position="1192"/>
    </location>
</feature>
<keyword evidence="3" id="KW-0813">Transport</keyword>
<evidence type="ECO:0000256" key="10">
    <source>
        <dbReference type="SAM" id="Phobius"/>
    </source>
</evidence>
<dbReference type="Gene3D" id="3.40.50.300">
    <property type="entry name" value="P-loop containing nucleotide triphosphate hydrolases"/>
    <property type="match status" value="2"/>
</dbReference>
<feature type="region of interest" description="Disordered" evidence="9">
    <location>
        <begin position="1"/>
        <end position="33"/>
    </location>
</feature>
<dbReference type="Pfam" id="PF01061">
    <property type="entry name" value="ABC2_membrane"/>
    <property type="match status" value="2"/>
</dbReference>
<dbReference type="Pfam" id="PF06422">
    <property type="entry name" value="PDR_CDR"/>
    <property type="match status" value="2"/>
</dbReference>
<dbReference type="InterPro" id="IPR013525">
    <property type="entry name" value="ABC2_TM"/>
</dbReference>
<gene>
    <name evidence="12" type="primary">SNQ2_5</name>
    <name evidence="12" type="ORF">K7432_007595</name>
</gene>
<feature type="transmembrane region" description="Helical" evidence="10">
    <location>
        <begin position="521"/>
        <end position="541"/>
    </location>
</feature>
<dbReference type="InterPro" id="IPR010929">
    <property type="entry name" value="PDR_CDR_ABC"/>
</dbReference>
<dbReference type="CDD" id="cd03233">
    <property type="entry name" value="ABCG_PDR_domain1"/>
    <property type="match status" value="1"/>
</dbReference>